<protein>
    <submittedName>
        <fullName evidence="2">Uncharacterized protein</fullName>
    </submittedName>
</protein>
<feature type="transmembrane region" description="Helical" evidence="1">
    <location>
        <begin position="51"/>
        <end position="71"/>
    </location>
</feature>
<dbReference type="AlphaFoldDB" id="A0A0G1FY70"/>
<feature type="transmembrane region" description="Helical" evidence="1">
    <location>
        <begin position="16"/>
        <end position="39"/>
    </location>
</feature>
<keyword evidence="1" id="KW-0472">Membrane</keyword>
<reference evidence="2 3" key="1">
    <citation type="journal article" date="2015" name="Nature">
        <title>rRNA introns, odd ribosomes, and small enigmatic genomes across a large radiation of phyla.</title>
        <authorList>
            <person name="Brown C.T."/>
            <person name="Hug L.A."/>
            <person name="Thomas B.C."/>
            <person name="Sharon I."/>
            <person name="Castelle C.J."/>
            <person name="Singh A."/>
            <person name="Wilkins M.J."/>
            <person name="Williams K.H."/>
            <person name="Banfield J.F."/>
        </authorList>
    </citation>
    <scope>NUCLEOTIDE SEQUENCE [LARGE SCALE GENOMIC DNA]</scope>
</reference>
<comment type="caution">
    <text evidence="2">The sequence shown here is derived from an EMBL/GenBank/DDBJ whole genome shotgun (WGS) entry which is preliminary data.</text>
</comment>
<proteinExistence type="predicted"/>
<evidence type="ECO:0000313" key="3">
    <source>
        <dbReference type="Proteomes" id="UP000033980"/>
    </source>
</evidence>
<dbReference type="Proteomes" id="UP000033980">
    <property type="component" value="Unassembled WGS sequence"/>
</dbReference>
<gene>
    <name evidence="2" type="ORF">UV68_C0064G0004</name>
</gene>
<evidence type="ECO:0000313" key="2">
    <source>
        <dbReference type="EMBL" id="KKS91693.1"/>
    </source>
</evidence>
<sequence>MKQNINKISILHQPALFFMWIAALIFLVLGLFDLLTISVSFKYLFVKGESVFATIQIALTLLYVTLSVSLLRKILRNRKNYTLISEEGLKIFHSRGIVNLNWEDFSLTSLQASGSTNILGDTKIIPYLNLVFTESGKSKISAINTNKSGGLYKKQIDFEGYMGEVTGDLYINLSKTTDRDASIVDTLSKHTTFVKHTKPIFKTVDPAQYNEFVIQNFEPQNQPIR</sequence>
<organism evidence="2 3">
    <name type="scientific">Candidatus Collierbacteria bacterium GW2011_GWC2_43_12</name>
    <dbReference type="NCBI Taxonomy" id="1618390"/>
    <lineage>
        <taxon>Bacteria</taxon>
        <taxon>Candidatus Collieribacteriota</taxon>
    </lineage>
</organism>
<dbReference type="EMBL" id="LCFK01000064">
    <property type="protein sequence ID" value="KKS91693.1"/>
    <property type="molecule type" value="Genomic_DNA"/>
</dbReference>
<name>A0A0G1FY70_9BACT</name>
<keyword evidence="1" id="KW-1133">Transmembrane helix</keyword>
<keyword evidence="1" id="KW-0812">Transmembrane</keyword>
<evidence type="ECO:0000256" key="1">
    <source>
        <dbReference type="SAM" id="Phobius"/>
    </source>
</evidence>
<accession>A0A0G1FY70</accession>